<reference evidence="1" key="1">
    <citation type="journal article" date="2020" name="Nature">
        <title>Giant virus diversity and host interactions through global metagenomics.</title>
        <authorList>
            <person name="Schulz F."/>
            <person name="Roux S."/>
            <person name="Paez-Espino D."/>
            <person name="Jungbluth S."/>
            <person name="Walsh D.A."/>
            <person name="Denef V.J."/>
            <person name="McMahon K.D."/>
            <person name="Konstantinidis K.T."/>
            <person name="Eloe-Fadrosh E.A."/>
            <person name="Kyrpides N.C."/>
            <person name="Woyke T."/>
        </authorList>
    </citation>
    <scope>NUCLEOTIDE SEQUENCE</scope>
    <source>
        <strain evidence="1">GVMAG-M-3300023174-5</strain>
    </source>
</reference>
<dbReference type="AlphaFoldDB" id="A0A6C0DTI0"/>
<sequence length="76" mass="9210">MELKINVDDEENIKIDPIRFQKMLFVYNALEEGWTIKKKKDSFVFSKNHEGKKEVFLESYLVRFMKSNFDFNKLLN</sequence>
<organism evidence="1">
    <name type="scientific">viral metagenome</name>
    <dbReference type="NCBI Taxonomy" id="1070528"/>
    <lineage>
        <taxon>unclassified sequences</taxon>
        <taxon>metagenomes</taxon>
        <taxon>organismal metagenomes</taxon>
    </lineage>
</organism>
<accession>A0A6C0DTI0</accession>
<protein>
    <submittedName>
        <fullName evidence="1">Uncharacterized protein</fullName>
    </submittedName>
</protein>
<dbReference type="EMBL" id="MN739669">
    <property type="protein sequence ID" value="QHT19832.1"/>
    <property type="molecule type" value="Genomic_DNA"/>
</dbReference>
<name>A0A6C0DTI0_9ZZZZ</name>
<evidence type="ECO:0000313" key="1">
    <source>
        <dbReference type="EMBL" id="QHT19832.1"/>
    </source>
</evidence>
<proteinExistence type="predicted"/>